<feature type="domain" description="Glutamine amidotransferase type-2" evidence="11">
    <location>
        <begin position="2"/>
        <end position="217"/>
    </location>
</feature>
<dbReference type="Proteomes" id="UP000183995">
    <property type="component" value="Unassembled WGS sequence"/>
</dbReference>
<dbReference type="GO" id="GO:0004360">
    <property type="term" value="F:glutamine-fructose-6-phosphate transaminase (isomerizing) activity"/>
    <property type="evidence" value="ECO:0007669"/>
    <property type="project" value="UniProtKB-UniRule"/>
</dbReference>
<dbReference type="NCBIfam" id="TIGR01135">
    <property type="entry name" value="glmS"/>
    <property type="match status" value="1"/>
</dbReference>
<evidence type="ECO:0000256" key="2">
    <source>
        <dbReference type="ARBA" id="ARBA00004496"/>
    </source>
</evidence>
<gene>
    <name evidence="10" type="primary">glmS</name>
    <name evidence="13" type="ORF">SAMN02745823_02471</name>
</gene>
<evidence type="ECO:0000256" key="1">
    <source>
        <dbReference type="ARBA" id="ARBA00001031"/>
    </source>
</evidence>
<dbReference type="FunFam" id="3.60.20.10:FF:000006">
    <property type="entry name" value="Glutamine--fructose-6-phosphate aminotransferase [isomerizing]"/>
    <property type="match status" value="1"/>
</dbReference>
<comment type="subcellular location">
    <subcellularLocation>
        <location evidence="2 10">Cytoplasm</location>
    </subcellularLocation>
</comment>
<evidence type="ECO:0000256" key="10">
    <source>
        <dbReference type="HAMAP-Rule" id="MF_00164"/>
    </source>
</evidence>
<feature type="initiator methionine" description="Removed" evidence="10">
    <location>
        <position position="1"/>
    </location>
</feature>
<name>A0A1M5YF98_9FIRM</name>
<evidence type="ECO:0000313" key="13">
    <source>
        <dbReference type="EMBL" id="SHI10707.1"/>
    </source>
</evidence>
<dbReference type="SUPFAM" id="SSF53697">
    <property type="entry name" value="SIS domain"/>
    <property type="match status" value="1"/>
</dbReference>
<dbReference type="GO" id="GO:0005829">
    <property type="term" value="C:cytosol"/>
    <property type="evidence" value="ECO:0007669"/>
    <property type="project" value="TreeGrafter"/>
</dbReference>
<dbReference type="CDD" id="cd05008">
    <property type="entry name" value="SIS_GlmS_GlmD_1"/>
    <property type="match status" value="1"/>
</dbReference>
<feature type="domain" description="SIS" evidence="12">
    <location>
        <begin position="286"/>
        <end position="425"/>
    </location>
</feature>
<dbReference type="InterPro" id="IPR017932">
    <property type="entry name" value="GATase_2_dom"/>
</dbReference>
<dbReference type="SUPFAM" id="SSF56235">
    <property type="entry name" value="N-terminal nucleophile aminohydrolases (Ntn hydrolases)"/>
    <property type="match status" value="1"/>
</dbReference>
<dbReference type="EC" id="2.6.1.16" evidence="3 10"/>
<dbReference type="Gene3D" id="3.60.20.10">
    <property type="entry name" value="Glutamine Phosphoribosylpyrophosphate, subunit 1, domain 1"/>
    <property type="match status" value="1"/>
</dbReference>
<evidence type="ECO:0000259" key="11">
    <source>
        <dbReference type="PROSITE" id="PS51278"/>
    </source>
</evidence>
<dbReference type="InterPro" id="IPR005855">
    <property type="entry name" value="GFAT"/>
</dbReference>
<dbReference type="Gene3D" id="3.40.50.10490">
    <property type="entry name" value="Glucose-6-phosphate isomerase like protein, domain 1"/>
    <property type="match status" value="2"/>
</dbReference>
<evidence type="ECO:0000256" key="7">
    <source>
        <dbReference type="ARBA" id="ARBA00022679"/>
    </source>
</evidence>
<keyword evidence="9" id="KW-0315">Glutamine amidotransferase</keyword>
<evidence type="ECO:0000256" key="3">
    <source>
        <dbReference type="ARBA" id="ARBA00012916"/>
    </source>
</evidence>
<dbReference type="FunFam" id="3.40.50.10490:FF:000001">
    <property type="entry name" value="Glutamine--fructose-6-phosphate aminotransferase [isomerizing]"/>
    <property type="match status" value="1"/>
</dbReference>
<dbReference type="CDD" id="cd05009">
    <property type="entry name" value="SIS_GlmS_GlmD_2"/>
    <property type="match status" value="1"/>
</dbReference>
<evidence type="ECO:0000259" key="12">
    <source>
        <dbReference type="PROSITE" id="PS51464"/>
    </source>
</evidence>
<dbReference type="PANTHER" id="PTHR10937">
    <property type="entry name" value="GLUCOSAMINE--FRUCTOSE-6-PHOSPHATE AMINOTRANSFERASE, ISOMERIZING"/>
    <property type="match status" value="1"/>
</dbReference>
<dbReference type="EMBL" id="FQXV01000008">
    <property type="protein sequence ID" value="SHI10707.1"/>
    <property type="molecule type" value="Genomic_DNA"/>
</dbReference>
<dbReference type="InterPro" id="IPR001347">
    <property type="entry name" value="SIS_dom"/>
</dbReference>
<evidence type="ECO:0000256" key="6">
    <source>
        <dbReference type="ARBA" id="ARBA00022576"/>
    </source>
</evidence>
<dbReference type="InterPro" id="IPR047084">
    <property type="entry name" value="GFAT_N"/>
</dbReference>
<dbReference type="GO" id="GO:0006487">
    <property type="term" value="P:protein N-linked glycosylation"/>
    <property type="evidence" value="ECO:0007669"/>
    <property type="project" value="TreeGrafter"/>
</dbReference>
<dbReference type="PANTHER" id="PTHR10937:SF0">
    <property type="entry name" value="GLUTAMINE--FRUCTOSE-6-PHOSPHATE TRANSAMINASE (ISOMERIZING)"/>
    <property type="match status" value="1"/>
</dbReference>
<keyword evidence="7 10" id="KW-0808">Transferase</keyword>
<dbReference type="GO" id="GO:0046349">
    <property type="term" value="P:amino sugar biosynthetic process"/>
    <property type="evidence" value="ECO:0007669"/>
    <property type="project" value="UniProtKB-ARBA"/>
</dbReference>
<dbReference type="STRING" id="1123282.SAMN02745823_02471"/>
<feature type="active site" description="For Fru-6P isomerization activity" evidence="10">
    <location>
        <position position="604"/>
    </location>
</feature>
<dbReference type="HAMAP" id="MF_00164">
    <property type="entry name" value="GlmS"/>
    <property type="match status" value="1"/>
</dbReference>
<keyword evidence="8" id="KW-0677">Repeat</keyword>
<keyword evidence="5 10" id="KW-0963">Cytoplasm</keyword>
<dbReference type="FunFam" id="3.40.50.10490:FF:000002">
    <property type="entry name" value="Glutamine--fructose-6-phosphate aminotransferase [isomerizing]"/>
    <property type="match status" value="1"/>
</dbReference>
<dbReference type="GO" id="GO:0006047">
    <property type="term" value="P:UDP-N-acetylglucosamine metabolic process"/>
    <property type="evidence" value="ECO:0007669"/>
    <property type="project" value="TreeGrafter"/>
</dbReference>
<dbReference type="AlphaFoldDB" id="A0A1M5YF98"/>
<accession>A0A1M5YF98</accession>
<evidence type="ECO:0000256" key="8">
    <source>
        <dbReference type="ARBA" id="ARBA00022737"/>
    </source>
</evidence>
<sequence length="609" mass="65973">MCGIVGYIGNQNAVPILVDGLKKLEYRGYDSAGVAVCGGGAIDIRKYKGRLSVLEQRLNEAPLSGTLGIGHTRWATHGEPSDQNAHPHAGGTGDIAVVHNGIIENYQQIKNELTALGYEFRSETDTEVLAHYIDHFYEGDLAEAVRKVLGKIRGSYAFAVVSGKEPDKIVCVRKENPLIVGVGQGENFAASDIPAILEHTRDIYLLDENELAVIRKDSVRFYDLAGNALEKKLLKVDWDAAAAEKGNYAHFMLKEIHEQPGAVRNTMTGRVSEEAAGVTLDRISLTREDLARIGRICIVACGTAYHAGLVGQYVIENLAGLPVDVKVASEFRYNCPLVDDRTLLLVVCQSGETLDTLMSLKEARKKGARILSIVNVIGSSVARESHDVLYTRAGPEIAVASTKAYTAQLIALYEVALQLAALRETMSMPEIEEFKQQMLGLPARIEEALKLSEPLRLFAGEHAQVRDLFFLGRGLDYAVALEGSLKLKELSYIHSEAYPAGELKHGPIALIEKGTVVLALLTQETLYEKMVSNIREVKARGAYVLAIAAEGAPAVDTAADATLRLPAVPALLAPVVAAVPLQLLAYHIAVARGNDVDKPRNLAKSVTVE</sequence>
<dbReference type="Pfam" id="PF13522">
    <property type="entry name" value="GATase_6"/>
    <property type="match status" value="1"/>
</dbReference>
<protein>
    <recommendedName>
        <fullName evidence="4 10">Glutamine--fructose-6-phosphate aminotransferase [isomerizing]</fullName>
        <ecNumber evidence="3 10">2.6.1.16</ecNumber>
    </recommendedName>
    <alternativeName>
        <fullName evidence="10">D-fructose-6-phosphate amidotransferase</fullName>
    </alternativeName>
    <alternativeName>
        <fullName evidence="10">GFAT</fullName>
    </alternativeName>
    <alternativeName>
        <fullName evidence="10">Glucosamine-6-phosphate synthase</fullName>
    </alternativeName>
    <alternativeName>
        <fullName evidence="10">Hexosephosphate aminotransferase</fullName>
    </alternativeName>
    <alternativeName>
        <fullName evidence="10">L-glutamine--D-fructose-6-phosphate amidotransferase</fullName>
    </alternativeName>
</protein>
<dbReference type="OrthoDB" id="106547at2"/>
<keyword evidence="6 10" id="KW-0032">Aminotransferase</keyword>
<dbReference type="InterPro" id="IPR035466">
    <property type="entry name" value="GlmS/AgaS_SIS"/>
</dbReference>
<feature type="active site" description="Nucleophile; for GATase activity" evidence="10">
    <location>
        <position position="2"/>
    </location>
</feature>
<keyword evidence="14" id="KW-1185">Reference proteome</keyword>
<dbReference type="PROSITE" id="PS51464">
    <property type="entry name" value="SIS"/>
    <property type="match status" value="2"/>
</dbReference>
<feature type="domain" description="SIS" evidence="12">
    <location>
        <begin position="458"/>
        <end position="599"/>
    </location>
</feature>
<dbReference type="InterPro" id="IPR046348">
    <property type="entry name" value="SIS_dom_sf"/>
</dbReference>
<dbReference type="Pfam" id="PF01380">
    <property type="entry name" value="SIS"/>
    <property type="match status" value="2"/>
</dbReference>
<evidence type="ECO:0000256" key="5">
    <source>
        <dbReference type="ARBA" id="ARBA00022490"/>
    </source>
</evidence>
<dbReference type="InterPro" id="IPR029055">
    <property type="entry name" value="Ntn_hydrolases_N"/>
</dbReference>
<dbReference type="NCBIfam" id="NF001484">
    <property type="entry name" value="PRK00331.1"/>
    <property type="match status" value="1"/>
</dbReference>
<dbReference type="PROSITE" id="PS51278">
    <property type="entry name" value="GATASE_TYPE_2"/>
    <property type="match status" value="1"/>
</dbReference>
<dbReference type="GO" id="GO:0006002">
    <property type="term" value="P:fructose 6-phosphate metabolic process"/>
    <property type="evidence" value="ECO:0007669"/>
    <property type="project" value="TreeGrafter"/>
</dbReference>
<reference evidence="13 14" key="1">
    <citation type="submission" date="2016-11" db="EMBL/GenBank/DDBJ databases">
        <authorList>
            <person name="Jaros S."/>
            <person name="Januszkiewicz K."/>
            <person name="Wedrychowicz H."/>
        </authorList>
    </citation>
    <scope>NUCLEOTIDE SEQUENCE [LARGE SCALE GENOMIC DNA]</scope>
    <source>
        <strain evidence="13 14">DSM 10068</strain>
    </source>
</reference>
<evidence type="ECO:0000313" key="14">
    <source>
        <dbReference type="Proteomes" id="UP000183995"/>
    </source>
</evidence>
<evidence type="ECO:0000256" key="4">
    <source>
        <dbReference type="ARBA" id="ARBA00016090"/>
    </source>
</evidence>
<evidence type="ECO:0000256" key="9">
    <source>
        <dbReference type="ARBA" id="ARBA00022962"/>
    </source>
</evidence>
<dbReference type="InterPro" id="IPR035490">
    <property type="entry name" value="GlmS/FrlB_SIS"/>
</dbReference>
<comment type="function">
    <text evidence="10">Catalyzes the first step in hexosamine metabolism, converting fructose-6P into glucosamine-6P using glutamine as a nitrogen source.</text>
</comment>
<dbReference type="CDD" id="cd00714">
    <property type="entry name" value="GFAT"/>
    <property type="match status" value="1"/>
</dbReference>
<comment type="subunit">
    <text evidence="10">Homodimer.</text>
</comment>
<organism evidence="13 14">
    <name type="scientific">Sporobacter termitidis DSM 10068</name>
    <dbReference type="NCBI Taxonomy" id="1123282"/>
    <lineage>
        <taxon>Bacteria</taxon>
        <taxon>Bacillati</taxon>
        <taxon>Bacillota</taxon>
        <taxon>Clostridia</taxon>
        <taxon>Eubacteriales</taxon>
        <taxon>Oscillospiraceae</taxon>
        <taxon>Sporobacter</taxon>
    </lineage>
</organism>
<dbReference type="RefSeq" id="WP_073079445.1">
    <property type="nucleotide sequence ID" value="NZ_FQXV01000008.1"/>
</dbReference>
<proteinExistence type="inferred from homology"/>
<dbReference type="GO" id="GO:0097367">
    <property type="term" value="F:carbohydrate derivative binding"/>
    <property type="evidence" value="ECO:0007669"/>
    <property type="project" value="InterPro"/>
</dbReference>
<dbReference type="GO" id="GO:0005975">
    <property type="term" value="P:carbohydrate metabolic process"/>
    <property type="evidence" value="ECO:0007669"/>
    <property type="project" value="UniProtKB-UniRule"/>
</dbReference>
<comment type="catalytic activity">
    <reaction evidence="1 10">
        <text>D-fructose 6-phosphate + L-glutamine = D-glucosamine 6-phosphate + L-glutamate</text>
        <dbReference type="Rhea" id="RHEA:13237"/>
        <dbReference type="ChEBI" id="CHEBI:29985"/>
        <dbReference type="ChEBI" id="CHEBI:58359"/>
        <dbReference type="ChEBI" id="CHEBI:58725"/>
        <dbReference type="ChEBI" id="CHEBI:61527"/>
        <dbReference type="EC" id="2.6.1.16"/>
    </reaction>
</comment>